<dbReference type="InterPro" id="IPR017946">
    <property type="entry name" value="PLC-like_Pdiesterase_TIM-brl"/>
</dbReference>
<feature type="compositionally biased region" description="Low complexity" evidence="1">
    <location>
        <begin position="48"/>
        <end position="67"/>
    </location>
</feature>
<organism evidence="3 4">
    <name type="scientific">Mobilicoccus pelagius NBRC 104925</name>
    <dbReference type="NCBI Taxonomy" id="1089455"/>
    <lineage>
        <taxon>Bacteria</taxon>
        <taxon>Bacillati</taxon>
        <taxon>Actinomycetota</taxon>
        <taxon>Actinomycetes</taxon>
        <taxon>Micrococcales</taxon>
        <taxon>Dermatophilaceae</taxon>
        <taxon>Mobilicoccus</taxon>
    </lineage>
</organism>
<dbReference type="GO" id="GO:0008081">
    <property type="term" value="F:phosphoric diester hydrolase activity"/>
    <property type="evidence" value="ECO:0007669"/>
    <property type="project" value="InterPro"/>
</dbReference>
<evidence type="ECO:0000256" key="1">
    <source>
        <dbReference type="SAM" id="MobiDB-lite"/>
    </source>
</evidence>
<feature type="domain" description="GP-PDE" evidence="2">
    <location>
        <begin position="81"/>
        <end position="380"/>
    </location>
</feature>
<dbReference type="AlphaFoldDB" id="H5UUL1"/>
<dbReference type="EMBL" id="BAFE01000089">
    <property type="protein sequence ID" value="GAB49419.1"/>
    <property type="molecule type" value="Genomic_DNA"/>
</dbReference>
<dbReference type="eggNOG" id="COG0584">
    <property type="taxonomic scope" value="Bacteria"/>
</dbReference>
<feature type="compositionally biased region" description="Low complexity" evidence="1">
    <location>
        <begin position="1"/>
        <end position="18"/>
    </location>
</feature>
<feature type="region of interest" description="Disordered" evidence="1">
    <location>
        <begin position="1"/>
        <end position="73"/>
    </location>
</feature>
<dbReference type="GO" id="GO:0006629">
    <property type="term" value="P:lipid metabolic process"/>
    <property type="evidence" value="ECO:0007669"/>
    <property type="project" value="InterPro"/>
</dbReference>
<dbReference type="PANTHER" id="PTHR46211">
    <property type="entry name" value="GLYCEROPHOSPHORYL DIESTER PHOSPHODIESTERASE"/>
    <property type="match status" value="1"/>
</dbReference>
<dbReference type="Proteomes" id="UP000004367">
    <property type="component" value="Unassembled WGS sequence"/>
</dbReference>
<dbReference type="PROSITE" id="PS51704">
    <property type="entry name" value="GP_PDE"/>
    <property type="match status" value="1"/>
</dbReference>
<protein>
    <submittedName>
        <fullName evidence="3">Putative esterase</fullName>
    </submittedName>
</protein>
<dbReference type="Pfam" id="PF03009">
    <property type="entry name" value="GDPD"/>
    <property type="match status" value="1"/>
</dbReference>
<sequence length="383" mass="39919">MRGSTSAPAGGAGAARTPSPDRPWESGEAVRAALPRAASGVSGMIGGVSTRPASSSPTASPGPAVPARGGHPLLPAPREHVAVFGHRGARGDVCESTVEGFLHAARVGALGVELDVLLTADDAAIVWHDPVLADDKCTTDLPGLVGRAVLDCTLGELMHLDIGSRTQAAFPHQRAVPGARPHTLAEVLAVLRDQAPDLVVIVEVKSDPRGAAAPDRRRRLVEATLRDVDAAGARDRVVMHSFDWSVLPLVADLAPDLPRSALALPGETFLAGSDWLVSGVYEDHDGDLVDAARAVGAHYVCPRHRARRRAQALDEGIPGRAAADLTAYDVVDADFVRRAHAAGLGVVPWTVDDPADLRHLAHCGVDAVVCDHPGDAVRLLADI</sequence>
<evidence type="ECO:0000313" key="4">
    <source>
        <dbReference type="Proteomes" id="UP000004367"/>
    </source>
</evidence>
<proteinExistence type="predicted"/>
<evidence type="ECO:0000313" key="3">
    <source>
        <dbReference type="EMBL" id="GAB49419.1"/>
    </source>
</evidence>
<keyword evidence="4" id="KW-1185">Reference proteome</keyword>
<name>H5UUL1_9MICO</name>
<dbReference type="STRING" id="1089455.MOPEL_130_00260"/>
<dbReference type="PANTHER" id="PTHR46211:SF14">
    <property type="entry name" value="GLYCEROPHOSPHODIESTER PHOSPHODIESTERASE"/>
    <property type="match status" value="1"/>
</dbReference>
<reference evidence="3 4" key="1">
    <citation type="submission" date="2012-02" db="EMBL/GenBank/DDBJ databases">
        <title>Whole genome shotgun sequence of Mobilicoccus pelagius NBRC 104925.</title>
        <authorList>
            <person name="Yoshida Y."/>
            <person name="Hosoyama A."/>
            <person name="Tsuchikane K."/>
            <person name="Katsumata H."/>
            <person name="Yamazaki S."/>
            <person name="Fujita N."/>
        </authorList>
    </citation>
    <scope>NUCLEOTIDE SEQUENCE [LARGE SCALE GENOMIC DNA]</scope>
    <source>
        <strain evidence="3 4">NBRC 104925</strain>
    </source>
</reference>
<comment type="caution">
    <text evidence="3">The sequence shown here is derived from an EMBL/GenBank/DDBJ whole genome shotgun (WGS) entry which is preliminary data.</text>
</comment>
<accession>H5UUL1</accession>
<evidence type="ECO:0000259" key="2">
    <source>
        <dbReference type="PROSITE" id="PS51704"/>
    </source>
</evidence>
<dbReference type="SUPFAM" id="SSF51695">
    <property type="entry name" value="PLC-like phosphodiesterases"/>
    <property type="match status" value="1"/>
</dbReference>
<gene>
    <name evidence="3" type="ORF">MOPEL_130_00260</name>
</gene>
<dbReference type="Gene3D" id="3.20.20.190">
    <property type="entry name" value="Phosphatidylinositol (PI) phosphodiesterase"/>
    <property type="match status" value="1"/>
</dbReference>
<dbReference type="InterPro" id="IPR030395">
    <property type="entry name" value="GP_PDE_dom"/>
</dbReference>